<dbReference type="Pfam" id="PF09250">
    <property type="entry name" value="Prim-Pol"/>
    <property type="match status" value="1"/>
</dbReference>
<name>A0A0F9ATL5_9ZZZZ</name>
<comment type="caution">
    <text evidence="2">The sequence shown here is derived from an EMBL/GenBank/DDBJ whole genome shotgun (WGS) entry which is preliminary data.</text>
</comment>
<feature type="domain" description="DNA primase/polymerase bifunctional N-terminal" evidence="1">
    <location>
        <begin position="8"/>
        <end position="155"/>
    </location>
</feature>
<dbReference type="InterPro" id="IPR015330">
    <property type="entry name" value="DNA_primase/pol_bifunc_N"/>
</dbReference>
<dbReference type="GO" id="GO:0006260">
    <property type="term" value="P:DNA replication"/>
    <property type="evidence" value="ECO:0007669"/>
    <property type="project" value="InterPro"/>
</dbReference>
<proteinExistence type="predicted"/>
<gene>
    <name evidence="2" type="ORF">LCGC14_2610680</name>
</gene>
<reference evidence="2" key="1">
    <citation type="journal article" date="2015" name="Nature">
        <title>Complex archaea that bridge the gap between prokaryotes and eukaryotes.</title>
        <authorList>
            <person name="Spang A."/>
            <person name="Saw J.H."/>
            <person name="Jorgensen S.L."/>
            <person name="Zaremba-Niedzwiedzka K."/>
            <person name="Martijn J."/>
            <person name="Lind A.E."/>
            <person name="van Eijk R."/>
            <person name="Schleper C."/>
            <person name="Guy L."/>
            <person name="Ettema T.J."/>
        </authorList>
    </citation>
    <scope>NUCLEOTIDE SEQUENCE</scope>
</reference>
<dbReference type="CDD" id="cd04859">
    <property type="entry name" value="Prim_Pol"/>
    <property type="match status" value="1"/>
</dbReference>
<sequence length="393" mass="44107">MIIVPTGIQNNKLKFCKVASRGKKPVESEWHKKPLNYEQIKNWTENGGNYGVLCGHEGLIVIDCDRAQLSEAVQKKLPETLTVTTGSGGKHFYYKCYAIEKKIVLTTDNDIHYGEVQSTGTQVVGPGSIHPNGNTYISNNEKIVEITPTQLLETIKPYIKTQAKEITQKKNNPNQISSLRLTDIMDTTGFKTTGSEMYGPNPWHGSTGKMNTWINTSKNIGHCFRCQSGITPAKAIGINEGILANCSDTITKKQFKTILGLAIENYGLPTGIKKEDIKIDDDLESFKKKVAQNIIIGQTDTATEQLTKYISEKYKFHTIKHNEQPDMWVYQNGIYINLGKHVIREECRNILEIAYKPQLALRVISKIEADTGIDEKDFFADSNIYDMPLQNGI</sequence>
<dbReference type="InterPro" id="IPR036977">
    <property type="entry name" value="DNA_primase_Znf_CHC2"/>
</dbReference>
<dbReference type="GO" id="GO:0008270">
    <property type="term" value="F:zinc ion binding"/>
    <property type="evidence" value="ECO:0007669"/>
    <property type="project" value="InterPro"/>
</dbReference>
<protein>
    <recommendedName>
        <fullName evidence="1">DNA primase/polymerase bifunctional N-terminal domain-containing protein</fullName>
    </recommendedName>
</protein>
<organism evidence="2">
    <name type="scientific">marine sediment metagenome</name>
    <dbReference type="NCBI Taxonomy" id="412755"/>
    <lineage>
        <taxon>unclassified sequences</taxon>
        <taxon>metagenomes</taxon>
        <taxon>ecological metagenomes</taxon>
    </lineage>
</organism>
<dbReference type="EMBL" id="LAZR01044311">
    <property type="protein sequence ID" value="KKL04977.1"/>
    <property type="molecule type" value="Genomic_DNA"/>
</dbReference>
<evidence type="ECO:0000259" key="1">
    <source>
        <dbReference type="SMART" id="SM00943"/>
    </source>
</evidence>
<dbReference type="GO" id="GO:0003677">
    <property type="term" value="F:DNA binding"/>
    <property type="evidence" value="ECO:0007669"/>
    <property type="project" value="InterPro"/>
</dbReference>
<dbReference type="SMART" id="SM00943">
    <property type="entry name" value="Prim-Pol"/>
    <property type="match status" value="1"/>
</dbReference>
<dbReference type="Gene3D" id="3.90.580.10">
    <property type="entry name" value="Zinc finger, CHC2-type domain"/>
    <property type="match status" value="1"/>
</dbReference>
<dbReference type="AlphaFoldDB" id="A0A0F9ATL5"/>
<evidence type="ECO:0000313" key="2">
    <source>
        <dbReference type="EMBL" id="KKL04977.1"/>
    </source>
</evidence>
<dbReference type="SUPFAM" id="SSF56747">
    <property type="entry name" value="Prim-pol domain"/>
    <property type="match status" value="1"/>
</dbReference>
<feature type="non-terminal residue" evidence="2">
    <location>
        <position position="393"/>
    </location>
</feature>
<accession>A0A0F9ATL5</accession>